<dbReference type="InterPro" id="IPR041588">
    <property type="entry name" value="Integrase_H2C2"/>
</dbReference>
<feature type="region of interest" description="Disordered" evidence="1">
    <location>
        <begin position="384"/>
        <end position="409"/>
    </location>
</feature>
<dbReference type="GO" id="GO:0015074">
    <property type="term" value="P:DNA integration"/>
    <property type="evidence" value="ECO:0007669"/>
    <property type="project" value="InterPro"/>
</dbReference>
<dbReference type="OrthoDB" id="10056584at2759"/>
<dbReference type="InterPro" id="IPR001584">
    <property type="entry name" value="Integrase_cat-core"/>
</dbReference>
<gene>
    <name evidence="2" type="ORF">PACLA_8A042645</name>
</gene>
<dbReference type="AlphaFoldDB" id="A0A7D9I886"/>
<organism evidence="2 3">
    <name type="scientific">Paramuricea clavata</name>
    <name type="common">Red gorgonian</name>
    <name type="synonym">Violescent sea-whip</name>
    <dbReference type="NCBI Taxonomy" id="317549"/>
    <lineage>
        <taxon>Eukaryota</taxon>
        <taxon>Metazoa</taxon>
        <taxon>Cnidaria</taxon>
        <taxon>Anthozoa</taxon>
        <taxon>Octocorallia</taxon>
        <taxon>Malacalcyonacea</taxon>
        <taxon>Plexauridae</taxon>
        <taxon>Paramuricea</taxon>
    </lineage>
</organism>
<dbReference type="FunFam" id="3.30.420.10:FF:000032">
    <property type="entry name" value="Retrovirus-related Pol polyprotein from transposon 297-like Protein"/>
    <property type="match status" value="1"/>
</dbReference>
<sequence length="427" mass="48465">MARAQHHDEELNKIRNDSSSSTMELRDHPIPTSKNHITCDISTGKPRPFVPKAFRRTIFDSLHNLSHPGIKATQRLITERCVWPSINRDVRQWTRSCLQCQRCKVQRHTCAPLSNFEIPTARFSHVHIDLVGPLPPSNGNSYLLTCIDRFTRWPEEIPISTITAESVAQAFITHWIARFGVPHTITTDCGKQFESHLFAALTNFLGTTRVRTTAYHPIANGLVERFHLQLKASLKATNDPSHWSERLPLVLLGIRNAVKADFGHSVSERVYGTTLCLPGVFFSHSTDHPVPDPAFYVDRLKRTLNDLNPPPDRQQRHKSHVPKDLQTCTHVFICRDAVRKPLQPPYDGPFKIISRSPKYFKVDLGNCTDTVSIDRLKCAHLDTDPGLPSSTPATHTTSTTTEVPQVRRTRSGRHVHFPERYMAIVCR</sequence>
<dbReference type="PANTHER" id="PTHR38681:SF1">
    <property type="entry name" value="RETROVIRUS-RELATED POL POLYPROTEIN FROM TRANSPOSON 412-LIKE PROTEIN"/>
    <property type="match status" value="1"/>
</dbReference>
<dbReference type="Pfam" id="PF17921">
    <property type="entry name" value="Integrase_H2C2"/>
    <property type="match status" value="1"/>
</dbReference>
<dbReference type="FunFam" id="1.10.340.70:FF:000006">
    <property type="entry name" value="Retrovirus-related Pol polyprotein from transposon 297-like Protein"/>
    <property type="match status" value="1"/>
</dbReference>
<dbReference type="InterPro" id="IPR036397">
    <property type="entry name" value="RNaseH_sf"/>
</dbReference>
<keyword evidence="3" id="KW-1185">Reference proteome</keyword>
<proteinExistence type="predicted"/>
<dbReference type="PANTHER" id="PTHR38681">
    <property type="entry name" value="RETROVIRUS-RELATED POL POLYPROTEIN FROM TRANSPOSON 412-LIKE PROTEIN-RELATED"/>
    <property type="match status" value="1"/>
</dbReference>
<evidence type="ECO:0000313" key="3">
    <source>
        <dbReference type="Proteomes" id="UP001152795"/>
    </source>
</evidence>
<reference evidence="2" key="1">
    <citation type="submission" date="2020-04" db="EMBL/GenBank/DDBJ databases">
        <authorList>
            <person name="Alioto T."/>
            <person name="Alioto T."/>
            <person name="Gomez Garrido J."/>
        </authorList>
    </citation>
    <scope>NUCLEOTIDE SEQUENCE</scope>
    <source>
        <strain evidence="2">A484AB</strain>
    </source>
</reference>
<dbReference type="EMBL" id="CACRXK020004807">
    <property type="protein sequence ID" value="CAB4004093.1"/>
    <property type="molecule type" value="Genomic_DNA"/>
</dbReference>
<dbReference type="Proteomes" id="UP001152795">
    <property type="component" value="Unassembled WGS sequence"/>
</dbReference>
<feature type="compositionally biased region" description="Basic and acidic residues" evidence="1">
    <location>
        <begin position="1"/>
        <end position="16"/>
    </location>
</feature>
<dbReference type="SUPFAM" id="SSF53098">
    <property type="entry name" value="Ribonuclease H-like"/>
    <property type="match status" value="1"/>
</dbReference>
<evidence type="ECO:0000313" key="2">
    <source>
        <dbReference type="EMBL" id="CAB4004093.1"/>
    </source>
</evidence>
<feature type="compositionally biased region" description="Low complexity" evidence="1">
    <location>
        <begin position="389"/>
        <end position="401"/>
    </location>
</feature>
<protein>
    <submittedName>
        <fullName evidence="2">Pol poly</fullName>
    </submittedName>
</protein>
<dbReference type="Gene3D" id="1.10.340.70">
    <property type="match status" value="1"/>
</dbReference>
<accession>A0A7D9I886</accession>
<dbReference type="Gene3D" id="3.30.420.10">
    <property type="entry name" value="Ribonuclease H-like superfamily/Ribonuclease H"/>
    <property type="match status" value="1"/>
</dbReference>
<feature type="region of interest" description="Disordered" evidence="1">
    <location>
        <begin position="1"/>
        <end position="29"/>
    </location>
</feature>
<dbReference type="InterPro" id="IPR012337">
    <property type="entry name" value="RNaseH-like_sf"/>
</dbReference>
<dbReference type="GO" id="GO:0003676">
    <property type="term" value="F:nucleic acid binding"/>
    <property type="evidence" value="ECO:0007669"/>
    <property type="project" value="InterPro"/>
</dbReference>
<comment type="caution">
    <text evidence="2">The sequence shown here is derived from an EMBL/GenBank/DDBJ whole genome shotgun (WGS) entry which is preliminary data.</text>
</comment>
<dbReference type="Pfam" id="PF00665">
    <property type="entry name" value="rve"/>
    <property type="match status" value="1"/>
</dbReference>
<name>A0A7D9I886_PARCT</name>
<evidence type="ECO:0000256" key="1">
    <source>
        <dbReference type="SAM" id="MobiDB-lite"/>
    </source>
</evidence>
<dbReference type="PROSITE" id="PS50994">
    <property type="entry name" value="INTEGRASE"/>
    <property type="match status" value="1"/>
</dbReference>